<comment type="catalytic activity">
    <reaction evidence="11">
        <text>a tRNA precursor + 2 CTP + ATP = a tRNA with a 3' CCA end + 3 diphosphate</text>
        <dbReference type="Rhea" id="RHEA:14433"/>
        <dbReference type="Rhea" id="RHEA-COMP:10465"/>
        <dbReference type="Rhea" id="RHEA-COMP:10468"/>
        <dbReference type="ChEBI" id="CHEBI:30616"/>
        <dbReference type="ChEBI" id="CHEBI:33019"/>
        <dbReference type="ChEBI" id="CHEBI:37563"/>
        <dbReference type="ChEBI" id="CHEBI:74896"/>
        <dbReference type="ChEBI" id="CHEBI:83071"/>
        <dbReference type="EC" id="2.7.7.72"/>
    </reaction>
</comment>
<dbReference type="EC" id="2.7.7.72" evidence="11"/>
<evidence type="ECO:0000259" key="14">
    <source>
        <dbReference type="Pfam" id="PF13735"/>
    </source>
</evidence>
<dbReference type="InterPro" id="IPR050264">
    <property type="entry name" value="Bact_CCA-adding_enz_type3_sf"/>
</dbReference>
<dbReference type="CDD" id="cd05398">
    <property type="entry name" value="NT_ClassII-CCAase"/>
    <property type="match status" value="1"/>
</dbReference>
<feature type="domain" description="tRNA nucleotidyltransferase/poly(A) polymerase RNA and SrmB- binding" evidence="13">
    <location>
        <begin position="172"/>
        <end position="226"/>
    </location>
</feature>
<feature type="binding site" evidence="11">
    <location>
        <position position="158"/>
    </location>
    <ligand>
        <name>CTP</name>
        <dbReference type="ChEBI" id="CHEBI:37563"/>
    </ligand>
</feature>
<keyword evidence="16" id="KW-1185">Reference proteome</keyword>
<comment type="caution">
    <text evidence="15">The sequence shown here is derived from an EMBL/GenBank/DDBJ whole genome shotgun (WGS) entry which is preliminary data.</text>
</comment>
<evidence type="ECO:0000256" key="11">
    <source>
        <dbReference type="HAMAP-Rule" id="MF_01263"/>
    </source>
</evidence>
<dbReference type="PANTHER" id="PTHR46173:SF1">
    <property type="entry name" value="CCA TRNA NUCLEOTIDYLTRANSFERASE 1, MITOCHONDRIAL"/>
    <property type="match status" value="1"/>
</dbReference>
<dbReference type="SUPFAM" id="SSF81301">
    <property type="entry name" value="Nucleotidyltransferase"/>
    <property type="match status" value="1"/>
</dbReference>
<feature type="binding site" evidence="11">
    <location>
        <position position="43"/>
    </location>
    <ligand>
        <name>Mg(2+)</name>
        <dbReference type="ChEBI" id="CHEBI:18420"/>
    </ligand>
</feature>
<keyword evidence="5 11" id="KW-0479">Metal-binding</keyword>
<dbReference type="EMBL" id="BSKO01000001">
    <property type="protein sequence ID" value="GLO66420.1"/>
    <property type="molecule type" value="Genomic_DNA"/>
</dbReference>
<dbReference type="NCBIfam" id="NF009814">
    <property type="entry name" value="PRK13299.1"/>
    <property type="match status" value="1"/>
</dbReference>
<keyword evidence="10 11" id="KW-0694">RNA-binding</keyword>
<dbReference type="RefSeq" id="WP_084822436.1">
    <property type="nucleotide sequence ID" value="NZ_BSKO01000001.1"/>
</dbReference>
<dbReference type="Pfam" id="PF13735">
    <property type="entry name" value="tRNA_NucTran2_2"/>
    <property type="match status" value="1"/>
</dbReference>
<comment type="cofactor">
    <cofactor evidence="1 11">
        <name>Mg(2+)</name>
        <dbReference type="ChEBI" id="CHEBI:18420"/>
    </cofactor>
</comment>
<evidence type="ECO:0000256" key="3">
    <source>
        <dbReference type="ARBA" id="ARBA00022694"/>
    </source>
</evidence>
<dbReference type="InterPro" id="IPR043519">
    <property type="entry name" value="NT_sf"/>
</dbReference>
<evidence type="ECO:0000256" key="2">
    <source>
        <dbReference type="ARBA" id="ARBA00022679"/>
    </source>
</evidence>
<evidence type="ECO:0000256" key="6">
    <source>
        <dbReference type="ARBA" id="ARBA00022741"/>
    </source>
</evidence>
<feature type="binding site" evidence="11">
    <location>
        <position position="31"/>
    </location>
    <ligand>
        <name>ATP</name>
        <dbReference type="ChEBI" id="CHEBI:30616"/>
    </ligand>
</feature>
<dbReference type="InterPro" id="IPR032828">
    <property type="entry name" value="PolyA_RNA-bd"/>
</dbReference>
<proteinExistence type="inferred from homology"/>
<dbReference type="Pfam" id="PF12627">
    <property type="entry name" value="PolyA_pol_RNAbd"/>
    <property type="match status" value="1"/>
</dbReference>
<feature type="binding site" evidence="11">
    <location>
        <position position="158"/>
    </location>
    <ligand>
        <name>ATP</name>
        <dbReference type="ChEBI" id="CHEBI:30616"/>
    </ligand>
</feature>
<evidence type="ECO:0000256" key="4">
    <source>
        <dbReference type="ARBA" id="ARBA00022695"/>
    </source>
</evidence>
<dbReference type="PANTHER" id="PTHR46173">
    <property type="entry name" value="CCA TRNA NUCLEOTIDYLTRANSFERASE 1, MITOCHONDRIAL"/>
    <property type="match status" value="1"/>
</dbReference>
<comment type="miscellaneous">
    <text evidence="11">A single active site specifically recognizes both ATP and CTP and is responsible for their addition.</text>
</comment>
<comment type="similarity">
    <text evidence="11">Belongs to the tRNA nucleotidyltransferase/poly(A) polymerase family. Bacterial CCA-adding enzyme type 3 subfamily.</text>
</comment>
<name>A0ABQ5TK75_9BACI</name>
<feature type="binding site" evidence="11">
    <location>
        <position position="41"/>
    </location>
    <ligand>
        <name>Mg(2+)</name>
        <dbReference type="ChEBI" id="CHEBI:18420"/>
    </ligand>
</feature>
<feature type="domain" description="Poly A polymerase head" evidence="12">
    <location>
        <begin position="24"/>
        <end position="143"/>
    </location>
</feature>
<evidence type="ECO:0000256" key="9">
    <source>
        <dbReference type="ARBA" id="ARBA00022842"/>
    </source>
</evidence>
<evidence type="ECO:0000256" key="1">
    <source>
        <dbReference type="ARBA" id="ARBA00001946"/>
    </source>
</evidence>
<feature type="binding site" evidence="11">
    <location>
        <position position="155"/>
    </location>
    <ligand>
        <name>CTP</name>
        <dbReference type="ChEBI" id="CHEBI:37563"/>
    </ligand>
</feature>
<feature type="binding site" evidence="11">
    <location>
        <position position="31"/>
    </location>
    <ligand>
        <name>CTP</name>
        <dbReference type="ChEBI" id="CHEBI:37563"/>
    </ligand>
</feature>
<keyword evidence="7 11" id="KW-0692">RNA repair</keyword>
<feature type="binding site" evidence="11">
    <location>
        <position position="161"/>
    </location>
    <ligand>
        <name>CTP</name>
        <dbReference type="ChEBI" id="CHEBI:37563"/>
    </ligand>
</feature>
<dbReference type="Gene3D" id="1.10.246.80">
    <property type="match status" value="1"/>
</dbReference>
<reference evidence="15 16" key="1">
    <citation type="submission" date="2023-02" db="EMBL/GenBank/DDBJ databases">
        <title>Oceanobacillus kimchii IFOP_LL358 isolated form Alexandrium catenella lab strain.</title>
        <authorList>
            <person name="Gajardo G."/>
            <person name="Ueki S."/>
            <person name="Maruyama F."/>
        </authorList>
    </citation>
    <scope>NUCLEOTIDE SEQUENCE [LARGE SCALE GENOMIC DNA]</scope>
    <source>
        <strain evidence="15 16">IFOP_LL358</strain>
    </source>
</reference>
<dbReference type="InterPro" id="IPR032810">
    <property type="entry name" value="CCA-adding_enz_C"/>
</dbReference>
<sequence>MISEPFLKASPILSTLVSNGHEGYFVGGCVRDLLLQKEIHDIDIATSATPNEVMKLFNKVIPVGIEHGTVIVRHEGESYEVTTYRQDGEYTDHRRPNDVRFVTNLAEDLRRRDFTINALAMDRKGRITDLFHGQEDLEKKLIRTVGNPEERFQEDALRILRAVRFSSQLGCTIQKDTLEAMYAIRSQIQHLAIERITVELTKLFQGQHVAKAIQYIIDLRLDEQLPIFQAGYSNIFKDMKDKIIPLQSFAEVIAIFHLLEPTIKIHDWTRNYKCSNNIKNDALKLINAYHFYQSNGLNNWLLYILPKKLWAGWMRTVFVIDNTTIQHELLQEISASLPIQQRSQLDLDGNDLMDWFPHRAKGKWIKNILEEVEYLVVTMQLVNEKKLIKEWVLCNRQEPN</sequence>
<evidence type="ECO:0000259" key="12">
    <source>
        <dbReference type="Pfam" id="PF01743"/>
    </source>
</evidence>
<dbReference type="Proteomes" id="UP001275436">
    <property type="component" value="Unassembled WGS sequence"/>
</dbReference>
<comment type="function">
    <text evidence="11">Catalyzes the addition and repair of the essential 3'-terminal CCA sequence in tRNAs without using a nucleic acid template. Adds these three nucleotides in the order of C, C, and A to the tRNA nucleotide-73, using CTP and ATP as substrates and producing inorganic pyrophosphate. tRNA 3'-terminal CCA addition is required both for tRNA processing and repair. Also involved in tRNA surveillance by mediating tandem CCA addition to generate a CCACCA at the 3' terminus of unstable tRNAs. While stable tRNAs receive only 3'-terminal CCA, unstable tRNAs are marked with CCACCA and rapidly degraded.</text>
</comment>
<dbReference type="Pfam" id="PF01743">
    <property type="entry name" value="PolyA_pol"/>
    <property type="match status" value="1"/>
</dbReference>
<keyword evidence="3 11" id="KW-0819">tRNA processing</keyword>
<accession>A0ABQ5TK75</accession>
<evidence type="ECO:0000256" key="8">
    <source>
        <dbReference type="ARBA" id="ARBA00022840"/>
    </source>
</evidence>
<comment type="catalytic activity">
    <reaction evidence="11">
        <text>a tRNA with a 3' CCA end + 2 CTP + ATP = a tRNA with a 3' CCACCA end + 3 diphosphate</text>
        <dbReference type="Rhea" id="RHEA:76235"/>
        <dbReference type="Rhea" id="RHEA-COMP:10468"/>
        <dbReference type="Rhea" id="RHEA-COMP:18655"/>
        <dbReference type="ChEBI" id="CHEBI:30616"/>
        <dbReference type="ChEBI" id="CHEBI:33019"/>
        <dbReference type="ChEBI" id="CHEBI:37563"/>
        <dbReference type="ChEBI" id="CHEBI:83071"/>
        <dbReference type="ChEBI" id="CHEBI:195187"/>
    </reaction>
</comment>
<keyword evidence="6 11" id="KW-0547">Nucleotide-binding</keyword>
<protein>
    <recommendedName>
        <fullName evidence="11">CCA-adding enzyme</fullName>
        <ecNumber evidence="11">2.7.7.72</ecNumber>
    </recommendedName>
    <alternativeName>
        <fullName evidence="11">CCA tRNA nucleotidyltransferase</fullName>
    </alternativeName>
    <alternativeName>
        <fullName evidence="11">tRNA CCA-pyrophosphorylase</fullName>
    </alternativeName>
    <alternativeName>
        <fullName evidence="11">tRNA adenylyl-/cytidylyl- transferase</fullName>
    </alternativeName>
    <alternativeName>
        <fullName evidence="11">tRNA nucleotidyltransferase</fullName>
    </alternativeName>
    <alternativeName>
        <fullName evidence="11">tRNA-NT</fullName>
    </alternativeName>
</protein>
<feature type="domain" description="CCA-adding enzyme C-terminal" evidence="14">
    <location>
        <begin position="259"/>
        <end position="392"/>
    </location>
</feature>
<evidence type="ECO:0000259" key="13">
    <source>
        <dbReference type="Pfam" id="PF12627"/>
    </source>
</evidence>
<feature type="binding site" evidence="11">
    <location>
        <position position="112"/>
    </location>
    <ligand>
        <name>ATP</name>
        <dbReference type="ChEBI" id="CHEBI:30616"/>
    </ligand>
</feature>
<organism evidence="15 16">
    <name type="scientific">Oceanobacillus kimchii</name>
    <dbReference type="NCBI Taxonomy" id="746691"/>
    <lineage>
        <taxon>Bacteria</taxon>
        <taxon>Bacillati</taxon>
        <taxon>Bacillota</taxon>
        <taxon>Bacilli</taxon>
        <taxon>Bacillales</taxon>
        <taxon>Bacillaceae</taxon>
        <taxon>Oceanobacillus</taxon>
    </lineage>
</organism>
<dbReference type="HAMAP" id="MF_01263">
    <property type="entry name" value="CCA_bact_type3"/>
    <property type="match status" value="1"/>
</dbReference>
<feature type="binding site" evidence="11">
    <location>
        <position position="164"/>
    </location>
    <ligand>
        <name>ATP</name>
        <dbReference type="ChEBI" id="CHEBI:30616"/>
    </ligand>
</feature>
<feature type="binding site" evidence="11">
    <location>
        <position position="28"/>
    </location>
    <ligand>
        <name>ATP</name>
        <dbReference type="ChEBI" id="CHEBI:30616"/>
    </ligand>
</feature>
<evidence type="ECO:0000313" key="15">
    <source>
        <dbReference type="EMBL" id="GLO66420.1"/>
    </source>
</evidence>
<dbReference type="InterPro" id="IPR002646">
    <property type="entry name" value="PolA_pol_head_dom"/>
</dbReference>
<feature type="binding site" evidence="11">
    <location>
        <position position="155"/>
    </location>
    <ligand>
        <name>ATP</name>
        <dbReference type="ChEBI" id="CHEBI:30616"/>
    </ligand>
</feature>
<feature type="binding site" evidence="11">
    <location>
        <position position="28"/>
    </location>
    <ligand>
        <name>CTP</name>
        <dbReference type="ChEBI" id="CHEBI:37563"/>
    </ligand>
</feature>
<evidence type="ECO:0000256" key="5">
    <source>
        <dbReference type="ARBA" id="ARBA00022723"/>
    </source>
</evidence>
<dbReference type="SUPFAM" id="SSF81891">
    <property type="entry name" value="Poly A polymerase C-terminal region-like"/>
    <property type="match status" value="1"/>
</dbReference>
<feature type="binding site" evidence="11">
    <location>
        <position position="112"/>
    </location>
    <ligand>
        <name>CTP</name>
        <dbReference type="ChEBI" id="CHEBI:37563"/>
    </ligand>
</feature>
<dbReference type="Gene3D" id="1.10.3090.10">
    <property type="entry name" value="cca-adding enzyme, domain 2"/>
    <property type="match status" value="1"/>
</dbReference>
<keyword evidence="2 11" id="KW-0808">Transferase</keyword>
<feature type="binding site" evidence="11">
    <location>
        <position position="164"/>
    </location>
    <ligand>
        <name>CTP</name>
        <dbReference type="ChEBI" id="CHEBI:37563"/>
    </ligand>
</feature>
<comment type="subunit">
    <text evidence="11">Homodimer.</text>
</comment>
<evidence type="ECO:0000256" key="7">
    <source>
        <dbReference type="ARBA" id="ARBA00022800"/>
    </source>
</evidence>
<feature type="binding site" evidence="11">
    <location>
        <position position="161"/>
    </location>
    <ligand>
        <name>ATP</name>
        <dbReference type="ChEBI" id="CHEBI:30616"/>
    </ligand>
</feature>
<keyword evidence="4 11" id="KW-0548">Nucleotidyltransferase</keyword>
<keyword evidence="9 11" id="KW-0460">Magnesium</keyword>
<evidence type="ECO:0000313" key="16">
    <source>
        <dbReference type="Proteomes" id="UP001275436"/>
    </source>
</evidence>
<keyword evidence="8 11" id="KW-0067">ATP-binding</keyword>
<evidence type="ECO:0000256" key="10">
    <source>
        <dbReference type="ARBA" id="ARBA00022884"/>
    </source>
</evidence>
<dbReference type="InterPro" id="IPR023068">
    <property type="entry name" value="CCA-adding_enz_firmicutes"/>
</dbReference>
<gene>
    <name evidence="11 15" type="primary">cca</name>
    <name evidence="15" type="ORF">MACH08_22040</name>
</gene>
<dbReference type="Gene3D" id="3.30.460.10">
    <property type="entry name" value="Beta Polymerase, domain 2"/>
    <property type="match status" value="1"/>
</dbReference>